<dbReference type="EMBL" id="PSNW01000003">
    <property type="protein sequence ID" value="PPE74589.1"/>
    <property type="molecule type" value="Genomic_DNA"/>
</dbReference>
<organism evidence="1 2">
    <name type="scientific">Solimonas fluminis</name>
    <dbReference type="NCBI Taxonomy" id="2086571"/>
    <lineage>
        <taxon>Bacteria</taxon>
        <taxon>Pseudomonadati</taxon>
        <taxon>Pseudomonadota</taxon>
        <taxon>Gammaproteobacteria</taxon>
        <taxon>Nevskiales</taxon>
        <taxon>Nevskiaceae</taxon>
        <taxon>Solimonas</taxon>
    </lineage>
</organism>
<evidence type="ECO:0000313" key="1">
    <source>
        <dbReference type="EMBL" id="PPE74589.1"/>
    </source>
</evidence>
<keyword evidence="2" id="KW-1185">Reference proteome</keyword>
<dbReference type="AlphaFoldDB" id="A0A2S5THY4"/>
<reference evidence="1 2" key="1">
    <citation type="submission" date="2018-02" db="EMBL/GenBank/DDBJ databases">
        <title>Genome sequencing of Solimonas sp. HR-BB.</title>
        <authorList>
            <person name="Lee Y."/>
            <person name="Jeon C.O."/>
        </authorList>
    </citation>
    <scope>NUCLEOTIDE SEQUENCE [LARGE SCALE GENOMIC DNA]</scope>
    <source>
        <strain evidence="1 2">HR-BB</strain>
    </source>
</reference>
<dbReference type="OrthoDB" id="7058426at2"/>
<accession>A0A2S5THY4</accession>
<evidence type="ECO:0000313" key="2">
    <source>
        <dbReference type="Proteomes" id="UP000238220"/>
    </source>
</evidence>
<name>A0A2S5THY4_9GAMM</name>
<protein>
    <submittedName>
        <fullName evidence="1">Uncharacterized protein</fullName>
    </submittedName>
</protein>
<proteinExistence type="predicted"/>
<dbReference type="RefSeq" id="WP_104229747.1">
    <property type="nucleotide sequence ID" value="NZ_PSNW01000003.1"/>
</dbReference>
<dbReference type="Proteomes" id="UP000238220">
    <property type="component" value="Unassembled WGS sequence"/>
</dbReference>
<sequence length="207" mass="22626">MAALDSLLPLCRRQAPGCPDFLLREALRHAAREFCRDSWFARRTLELALEAGVSHYDLVPEDGAEEIIGADAVEYRGQPLQPADPRLLPQRPGRPSAFLWLPPATLELVPYPPEDADDLSEPAWVSVIVQPAPEADSVGDDIVRQYDHALADGALARVCALEGAAWSSPQAAARHGLLFHAAKVNAKGRALRAHLPRGLRVLPRRFA</sequence>
<comment type="caution">
    <text evidence="1">The sequence shown here is derived from an EMBL/GenBank/DDBJ whole genome shotgun (WGS) entry which is preliminary data.</text>
</comment>
<gene>
    <name evidence="1" type="ORF">C3942_07450</name>
</gene>